<evidence type="ECO:0000256" key="2">
    <source>
        <dbReference type="ARBA" id="ARBA00022670"/>
    </source>
</evidence>
<accession>A0A915DQR4</accession>
<keyword evidence="4" id="KW-0378">Hydrolase</keyword>
<evidence type="ECO:0000313" key="7">
    <source>
        <dbReference type="WBParaSite" id="jg2192"/>
    </source>
</evidence>
<dbReference type="Proteomes" id="UP000887574">
    <property type="component" value="Unplaced"/>
</dbReference>
<evidence type="ECO:0000256" key="3">
    <source>
        <dbReference type="ARBA" id="ARBA00022729"/>
    </source>
</evidence>
<dbReference type="GO" id="GO:0070008">
    <property type="term" value="F:serine-type exopeptidase activity"/>
    <property type="evidence" value="ECO:0007669"/>
    <property type="project" value="InterPro"/>
</dbReference>
<dbReference type="Gene3D" id="3.40.50.1820">
    <property type="entry name" value="alpha/beta hydrolase"/>
    <property type="match status" value="1"/>
</dbReference>
<keyword evidence="6" id="KW-1185">Reference proteome</keyword>
<dbReference type="PANTHER" id="PTHR11010:SF38">
    <property type="entry name" value="LYSOSOMAL PRO-X CARBOXYPEPTIDASE"/>
    <property type="match status" value="1"/>
</dbReference>
<protein>
    <submittedName>
        <fullName evidence="7">Uncharacterized protein</fullName>
    </submittedName>
</protein>
<dbReference type="PANTHER" id="PTHR11010">
    <property type="entry name" value="PROTEASE S28 PRO-X CARBOXYPEPTIDASE-RELATED"/>
    <property type="match status" value="1"/>
</dbReference>
<organism evidence="6 7">
    <name type="scientific">Ditylenchus dipsaci</name>
    <dbReference type="NCBI Taxonomy" id="166011"/>
    <lineage>
        <taxon>Eukaryota</taxon>
        <taxon>Metazoa</taxon>
        <taxon>Ecdysozoa</taxon>
        <taxon>Nematoda</taxon>
        <taxon>Chromadorea</taxon>
        <taxon>Rhabditida</taxon>
        <taxon>Tylenchina</taxon>
        <taxon>Tylenchomorpha</taxon>
        <taxon>Sphaerularioidea</taxon>
        <taxon>Anguinidae</taxon>
        <taxon>Anguininae</taxon>
        <taxon>Ditylenchus</taxon>
    </lineage>
</organism>
<proteinExistence type="inferred from homology"/>
<evidence type="ECO:0000256" key="5">
    <source>
        <dbReference type="ARBA" id="ARBA00023180"/>
    </source>
</evidence>
<evidence type="ECO:0000256" key="4">
    <source>
        <dbReference type="ARBA" id="ARBA00022801"/>
    </source>
</evidence>
<dbReference type="GO" id="GO:0008239">
    <property type="term" value="F:dipeptidyl-peptidase activity"/>
    <property type="evidence" value="ECO:0007669"/>
    <property type="project" value="TreeGrafter"/>
</dbReference>
<dbReference type="AlphaFoldDB" id="A0A915DQR4"/>
<dbReference type="GO" id="GO:0006508">
    <property type="term" value="P:proteolysis"/>
    <property type="evidence" value="ECO:0007669"/>
    <property type="project" value="UniProtKB-KW"/>
</dbReference>
<dbReference type="InterPro" id="IPR008758">
    <property type="entry name" value="Peptidase_S28"/>
</dbReference>
<name>A0A915DQR4_9BILA</name>
<comment type="similarity">
    <text evidence="1">Belongs to the peptidase S28 family.</text>
</comment>
<dbReference type="InterPro" id="IPR029058">
    <property type="entry name" value="AB_hydrolase_fold"/>
</dbReference>
<keyword evidence="3" id="KW-0732">Signal</keyword>
<dbReference type="WBParaSite" id="jg2192">
    <property type="protein sequence ID" value="jg2192"/>
    <property type="gene ID" value="jg2192"/>
</dbReference>
<dbReference type="Pfam" id="PF05577">
    <property type="entry name" value="Peptidase_S28"/>
    <property type="match status" value="1"/>
</dbReference>
<sequence length="74" mass="8429">MFALEHRYYGDSLPFDSFTTENLKYLTSQQALADLSVFIQTINEKRNFVNSKWIVFGGSYPGMLAACPNKCILI</sequence>
<reference evidence="7" key="1">
    <citation type="submission" date="2022-11" db="UniProtKB">
        <authorList>
            <consortium name="WormBaseParasite"/>
        </authorList>
    </citation>
    <scope>IDENTIFICATION</scope>
</reference>
<keyword evidence="5" id="KW-0325">Glycoprotein</keyword>
<dbReference type="SUPFAM" id="SSF53474">
    <property type="entry name" value="alpha/beta-Hydrolases"/>
    <property type="match status" value="1"/>
</dbReference>
<evidence type="ECO:0000313" key="6">
    <source>
        <dbReference type="Proteomes" id="UP000887574"/>
    </source>
</evidence>
<evidence type="ECO:0000256" key="1">
    <source>
        <dbReference type="ARBA" id="ARBA00011079"/>
    </source>
</evidence>
<keyword evidence="2" id="KW-0645">Protease</keyword>